<reference evidence="2 3" key="3">
    <citation type="journal article" date="2017" name="G3 (Bethesda)">
        <title>Comparative analysis highlights variable genome content of wheat rusts and divergence of the mating loci.</title>
        <authorList>
            <person name="Cuomo C.A."/>
            <person name="Bakkeren G."/>
            <person name="Khalil H.B."/>
            <person name="Panwar V."/>
            <person name="Joly D."/>
            <person name="Linning R."/>
            <person name="Sakthikumar S."/>
            <person name="Song X."/>
            <person name="Adiconis X."/>
            <person name="Fan L."/>
            <person name="Goldberg J.M."/>
            <person name="Levin J.Z."/>
            <person name="Young S."/>
            <person name="Zeng Q."/>
            <person name="Anikster Y."/>
            <person name="Bruce M."/>
            <person name="Wang M."/>
            <person name="Yin C."/>
            <person name="McCallum B."/>
            <person name="Szabo L.J."/>
            <person name="Hulbert S."/>
            <person name="Chen X."/>
            <person name="Fellers J.P."/>
        </authorList>
    </citation>
    <scope>NUCLEOTIDE SEQUENCE</scope>
    <source>
        <strain evidence="2">isolate 1-1 / race 1 (BBBD)</strain>
        <strain evidence="3">Isolate 1-1 / race 1 (BBBD)</strain>
    </source>
</reference>
<evidence type="ECO:0000313" key="3">
    <source>
        <dbReference type="Proteomes" id="UP000005240"/>
    </source>
</evidence>
<reference evidence="1" key="1">
    <citation type="submission" date="2009-11" db="EMBL/GenBank/DDBJ databases">
        <authorList>
            <consortium name="The Broad Institute Genome Sequencing Platform"/>
            <person name="Ward D."/>
            <person name="Feldgarden M."/>
            <person name="Earl A."/>
            <person name="Young S.K."/>
            <person name="Zeng Q."/>
            <person name="Koehrsen M."/>
            <person name="Alvarado L."/>
            <person name="Berlin A."/>
            <person name="Bochicchio J."/>
            <person name="Borenstein D."/>
            <person name="Chapman S.B."/>
            <person name="Chen Z."/>
            <person name="Engels R."/>
            <person name="Freedman E."/>
            <person name="Gellesch M."/>
            <person name="Goldberg J."/>
            <person name="Griggs A."/>
            <person name="Gujja S."/>
            <person name="Heilman E."/>
            <person name="Heiman D."/>
            <person name="Hepburn T."/>
            <person name="Howarth C."/>
            <person name="Jen D."/>
            <person name="Larson L."/>
            <person name="Lewis B."/>
            <person name="Mehta T."/>
            <person name="Park D."/>
            <person name="Pearson M."/>
            <person name="Roberts A."/>
            <person name="Saif S."/>
            <person name="Shea T."/>
            <person name="Shenoy N."/>
            <person name="Sisk P."/>
            <person name="Stolte C."/>
            <person name="Sykes S."/>
            <person name="Thomson T."/>
            <person name="Walk T."/>
            <person name="White J."/>
            <person name="Yandava C."/>
            <person name="Izard J."/>
            <person name="Baranova O.V."/>
            <person name="Blanton J.M."/>
            <person name="Tanner A.C."/>
            <person name="Dewhirst F.E."/>
            <person name="Haas B."/>
            <person name="Nusbaum C."/>
            <person name="Birren B."/>
        </authorList>
    </citation>
    <scope>NUCLEOTIDE SEQUENCE [LARGE SCALE GENOMIC DNA]</scope>
    <source>
        <strain evidence="1">1-1 BBBD Race 1</strain>
    </source>
</reference>
<dbReference type="EMBL" id="ADAS02000006">
    <property type="protein sequence ID" value="OAV98743.1"/>
    <property type="molecule type" value="Genomic_DNA"/>
</dbReference>
<organism evidence="1">
    <name type="scientific">Puccinia triticina (isolate 1-1 / race 1 (BBBD))</name>
    <name type="common">Brown leaf rust fungus</name>
    <dbReference type="NCBI Taxonomy" id="630390"/>
    <lineage>
        <taxon>Eukaryota</taxon>
        <taxon>Fungi</taxon>
        <taxon>Dikarya</taxon>
        <taxon>Basidiomycota</taxon>
        <taxon>Pucciniomycotina</taxon>
        <taxon>Pucciniomycetes</taxon>
        <taxon>Pucciniales</taxon>
        <taxon>Pucciniaceae</taxon>
        <taxon>Puccinia</taxon>
    </lineage>
</organism>
<dbReference type="OrthoDB" id="2507040at2759"/>
<protein>
    <submittedName>
        <fullName evidence="1 2">Uncharacterized protein</fullName>
    </submittedName>
</protein>
<reference evidence="1" key="2">
    <citation type="submission" date="2016-05" db="EMBL/GenBank/DDBJ databases">
        <title>Comparative analysis highlights variable genome content of wheat rusts and divergence of the mating loci.</title>
        <authorList>
            <person name="Cuomo C.A."/>
            <person name="Bakkeren G."/>
            <person name="Szabo L."/>
            <person name="Khalil H."/>
            <person name="Joly D."/>
            <person name="Goldberg J."/>
            <person name="Young S."/>
            <person name="Zeng Q."/>
            <person name="Fellers J."/>
        </authorList>
    </citation>
    <scope>NUCLEOTIDE SEQUENCE [LARGE SCALE GENOMIC DNA]</scope>
    <source>
        <strain evidence="1">1-1 BBBD Race 1</strain>
    </source>
</reference>
<dbReference type="AlphaFoldDB" id="A0A0C4EJ17"/>
<dbReference type="PANTHER" id="PTHR33246:SF51">
    <property type="entry name" value="MYB_SANT-LIKE DOMAIN-CONTAINING PROTEIN"/>
    <property type="match status" value="1"/>
</dbReference>
<evidence type="ECO:0000313" key="2">
    <source>
        <dbReference type="EnsemblFungi" id="PTTG_00734-t43_1-p1"/>
    </source>
</evidence>
<name>A0A0C4EJ17_PUCT1</name>
<dbReference type="Pfam" id="PF14223">
    <property type="entry name" value="Retrotran_gag_2"/>
    <property type="match status" value="1"/>
</dbReference>
<gene>
    <name evidence="1" type="ORF">PTTG_00734</name>
</gene>
<accession>A0A0C4EJ17</accession>
<sequence length="224" mass="24990">MLVSTPTSPARRSPARDHPFLWHPVQIRTILTGSSYFVTAYFVAVGVKYVLSPVAVEKRTNAWKSDNNAVIAVLTQAIDSANLRHVWAYQKDAHGMWIALQQAHLDSSTGGRIFWIRKLLLTKMEGDDILSHLDNMSNFYERLNALVTPEKPLTPSDVHSATLLGSIPDDWVDCVSHLMNQDDVKTETIILALENKHTRRQANTDTAVLASYASLNKGKPKSNT</sequence>
<dbReference type="EnsemblFungi" id="PTTG_00734-t43_1">
    <property type="protein sequence ID" value="PTTG_00734-t43_1-p1"/>
    <property type="gene ID" value="PTTG_00734"/>
</dbReference>
<evidence type="ECO:0000313" key="1">
    <source>
        <dbReference type="EMBL" id="OAV98743.1"/>
    </source>
</evidence>
<reference evidence="2" key="4">
    <citation type="submission" date="2025-05" db="UniProtKB">
        <authorList>
            <consortium name="EnsemblFungi"/>
        </authorList>
    </citation>
    <scope>IDENTIFICATION</scope>
    <source>
        <strain evidence="2">isolate 1-1 / race 1 (BBBD)</strain>
    </source>
</reference>
<proteinExistence type="predicted"/>
<dbReference type="VEuPathDB" id="FungiDB:PTTG_00734"/>
<dbReference type="PANTHER" id="PTHR33246">
    <property type="entry name" value="CCHC-TYPE DOMAIN-CONTAINING PROTEIN"/>
    <property type="match status" value="1"/>
</dbReference>
<dbReference type="Proteomes" id="UP000005240">
    <property type="component" value="Unassembled WGS sequence"/>
</dbReference>
<keyword evidence="3" id="KW-1185">Reference proteome</keyword>
<dbReference type="OMA" id="RIFWIRK"/>